<dbReference type="Proteomes" id="UP000321947">
    <property type="component" value="Unassembled WGS sequence"/>
</dbReference>
<dbReference type="Pfam" id="PF14223">
    <property type="entry name" value="Retrotran_gag_2"/>
    <property type="match status" value="1"/>
</dbReference>
<dbReference type="AlphaFoldDB" id="A0A5D3CEI9"/>
<organism evidence="1 2">
    <name type="scientific">Cucumis melo var. makuwa</name>
    <name type="common">Oriental melon</name>
    <dbReference type="NCBI Taxonomy" id="1194695"/>
    <lineage>
        <taxon>Eukaryota</taxon>
        <taxon>Viridiplantae</taxon>
        <taxon>Streptophyta</taxon>
        <taxon>Embryophyta</taxon>
        <taxon>Tracheophyta</taxon>
        <taxon>Spermatophyta</taxon>
        <taxon>Magnoliopsida</taxon>
        <taxon>eudicotyledons</taxon>
        <taxon>Gunneridae</taxon>
        <taxon>Pentapetalae</taxon>
        <taxon>rosids</taxon>
        <taxon>fabids</taxon>
        <taxon>Cucurbitales</taxon>
        <taxon>Cucurbitaceae</taxon>
        <taxon>Benincaseae</taxon>
        <taxon>Cucumis</taxon>
    </lineage>
</organism>
<dbReference type="EMBL" id="SSTD01012265">
    <property type="protein sequence ID" value="TYK08776.1"/>
    <property type="molecule type" value="Genomic_DNA"/>
</dbReference>
<protein>
    <submittedName>
        <fullName evidence="1">Gag-pol polyprotein</fullName>
    </submittedName>
</protein>
<dbReference type="PANTHER" id="PTHR35317:SF35">
    <property type="entry name" value="DUF4219 DOMAIN-CONTAINING PROTEIN"/>
    <property type="match status" value="1"/>
</dbReference>
<sequence length="177" mass="20250">MIFFIKTLDRRAWRALVASYEPPMITVDVVSVPKPEVDWTDAEEQASMGNAKALNVIFNGVDLNVFKLKNSDTLKMSEDESMSEYNERVLEITNESLLLDEKNPDSKIMRKVLRSLPMKFDMKVTAIKEAYNITTLKLDELFGSLLTFEIAISDKENKKGKGIAFKSIYEEERTVNQ</sequence>
<accession>A0A5D3CEI9</accession>
<evidence type="ECO:0000313" key="2">
    <source>
        <dbReference type="Proteomes" id="UP000321947"/>
    </source>
</evidence>
<reference evidence="1 2" key="1">
    <citation type="submission" date="2019-08" db="EMBL/GenBank/DDBJ databases">
        <title>Draft genome sequences of two oriental melons (Cucumis melo L. var makuwa).</title>
        <authorList>
            <person name="Kwon S.-Y."/>
        </authorList>
    </citation>
    <scope>NUCLEOTIDE SEQUENCE [LARGE SCALE GENOMIC DNA]</scope>
    <source>
        <strain evidence="2">cv. Chang Bougi</strain>
        <tissue evidence="1">Leaf</tissue>
    </source>
</reference>
<name>A0A5D3CEI9_CUCMM</name>
<gene>
    <name evidence="1" type="ORF">E5676_scaffold1300G00030</name>
</gene>
<comment type="caution">
    <text evidence="1">The sequence shown here is derived from an EMBL/GenBank/DDBJ whole genome shotgun (WGS) entry which is preliminary data.</text>
</comment>
<dbReference type="PANTHER" id="PTHR35317">
    <property type="entry name" value="OS04G0629600 PROTEIN"/>
    <property type="match status" value="1"/>
</dbReference>
<proteinExistence type="predicted"/>
<evidence type="ECO:0000313" key="1">
    <source>
        <dbReference type="EMBL" id="TYK08776.1"/>
    </source>
</evidence>